<dbReference type="AlphaFoldDB" id="A0A916N1C8"/>
<feature type="signal peptide" evidence="1">
    <location>
        <begin position="1"/>
        <end position="29"/>
    </location>
</feature>
<evidence type="ECO:0000256" key="1">
    <source>
        <dbReference type="SAM" id="SignalP"/>
    </source>
</evidence>
<gene>
    <name evidence="2" type="ORF">GTOL_12666</name>
</gene>
<accession>A0A916N1C8</accession>
<organism evidence="2 3">
    <name type="scientific">Georgfuchsia toluolica</name>
    <dbReference type="NCBI Taxonomy" id="424218"/>
    <lineage>
        <taxon>Bacteria</taxon>
        <taxon>Pseudomonadati</taxon>
        <taxon>Pseudomonadota</taxon>
        <taxon>Betaproteobacteria</taxon>
        <taxon>Nitrosomonadales</taxon>
        <taxon>Sterolibacteriaceae</taxon>
        <taxon>Georgfuchsia</taxon>
    </lineage>
</organism>
<feature type="chain" id="PRO_5037908397" evidence="1">
    <location>
        <begin position="30"/>
        <end position="560"/>
    </location>
</feature>
<evidence type="ECO:0000313" key="3">
    <source>
        <dbReference type="Proteomes" id="UP000742786"/>
    </source>
</evidence>
<dbReference type="Proteomes" id="UP000742786">
    <property type="component" value="Unassembled WGS sequence"/>
</dbReference>
<dbReference type="InterPro" id="IPR010727">
    <property type="entry name" value="DUF1302"/>
</dbReference>
<evidence type="ECO:0000313" key="2">
    <source>
        <dbReference type="EMBL" id="CAG4884783.1"/>
    </source>
</evidence>
<proteinExistence type="predicted"/>
<dbReference type="Pfam" id="PF06980">
    <property type="entry name" value="DUF1302"/>
    <property type="match status" value="1"/>
</dbReference>
<keyword evidence="1" id="KW-0732">Signal</keyword>
<sequence length="560" mass="61859">MTSLSLRLCTTRAVILAVSAFCLTSTANAFQFETDPDWVVNFDNSIQYTMGWRAQGLDPNIGNHFAFATGDYKFPKKGDMVTNRVQDLIEFQGVYKQDMGFRISASIWKDFAYNDNVKQNPAISANMAAAGGQATAYKGNTYSNYTKRYFIEGGEFLDAFVYVNSNIGSKPVYAKAGRLSQYWGNAFFFPFSNIAYSQQPLDFVKAFSQPGSEVKELFLPRTQVLLSAELAPNLSVTGQYFFEYRPNRYPEAGTYLGFFDILFKGPNQAGPLGLGGITGNAGIVEPPNNNHNWGLKMNWSPEWLDGDLGFYYRQFDEVDPWLALVNPATGQLQSTINQKSKLFGISFEKTWGLISTGWELSHRSHTALNTAGLAPSNTGARGDITNLIGNAFVQLGKTPVWDTGILLAEFTYTRLNKVTDNANIYMGENFASCAGQSWKDGCSTKNSLAIAGLFEPQWMQVWPGIDLSAPMSLTYGVRGNPAYRASGFYGQGTEIYSIGVKATYKSKSTLGFSYNGYHWRQGPKGIDPFSGRNALAGFGGIGAVSLNDRGWFELQFKTSF</sequence>
<protein>
    <submittedName>
        <fullName evidence="2">Anaerobic dehydrogenases, typically selenocysteine-containing</fullName>
    </submittedName>
</protein>
<reference evidence="2" key="1">
    <citation type="submission" date="2021-04" db="EMBL/GenBank/DDBJ databases">
        <authorList>
            <person name="Hornung B."/>
        </authorList>
    </citation>
    <scope>NUCLEOTIDE SEQUENCE</scope>
    <source>
        <strain evidence="2">G5G6</strain>
    </source>
</reference>
<dbReference type="RefSeq" id="WP_281420281.1">
    <property type="nucleotide sequence ID" value="NZ_CAJQUM010000001.1"/>
</dbReference>
<keyword evidence="3" id="KW-1185">Reference proteome</keyword>
<comment type="caution">
    <text evidence="2">The sequence shown here is derived from an EMBL/GenBank/DDBJ whole genome shotgun (WGS) entry which is preliminary data.</text>
</comment>
<name>A0A916N1C8_9PROT</name>
<dbReference type="EMBL" id="CAJQUM010000001">
    <property type="protein sequence ID" value="CAG4884783.1"/>
    <property type="molecule type" value="Genomic_DNA"/>
</dbReference>